<dbReference type="Proteomes" id="UP000249066">
    <property type="component" value="Unassembled WGS sequence"/>
</dbReference>
<feature type="domain" description="Tail sheath protein Gp18-like" evidence="4">
    <location>
        <begin position="25"/>
        <end position="85"/>
    </location>
</feature>
<evidence type="ECO:0000256" key="1">
    <source>
        <dbReference type="ARBA" id="ARBA00008005"/>
    </source>
</evidence>
<dbReference type="PANTHER" id="PTHR35861:SF1">
    <property type="entry name" value="PHAGE TAIL SHEATH PROTEIN"/>
    <property type="match status" value="1"/>
</dbReference>
<reference evidence="5 6" key="1">
    <citation type="submission" date="2017-08" db="EMBL/GenBank/DDBJ databases">
        <title>Infants hospitalized years apart are colonized by the same room-sourced microbial strains.</title>
        <authorList>
            <person name="Brooks B."/>
            <person name="Olm M.R."/>
            <person name="Firek B.A."/>
            <person name="Baker R."/>
            <person name="Thomas B.C."/>
            <person name="Morowitz M.J."/>
            <person name="Banfield J.F."/>
        </authorList>
    </citation>
    <scope>NUCLEOTIDE SEQUENCE [LARGE SCALE GENOMIC DNA]</scope>
    <source>
        <strain evidence="5">S2_018_000_R2_101</strain>
    </source>
</reference>
<dbReference type="InterPro" id="IPR054564">
    <property type="entry name" value="Gp18_domIII_N"/>
</dbReference>
<comment type="caution">
    <text evidence="5">The sequence shown here is derived from an EMBL/GenBank/DDBJ whole genome shotgun (WGS) entry which is preliminary data.</text>
</comment>
<dbReference type="Pfam" id="PF17482">
    <property type="entry name" value="Phage_sheath_1C"/>
    <property type="match status" value="1"/>
</dbReference>
<evidence type="ECO:0000313" key="5">
    <source>
        <dbReference type="EMBL" id="PZO91526.1"/>
    </source>
</evidence>
<protein>
    <submittedName>
        <fullName evidence="5">Phage tail protein</fullName>
    </submittedName>
</protein>
<dbReference type="EMBL" id="QFNN01000008">
    <property type="protein sequence ID" value="PZO91526.1"/>
    <property type="molecule type" value="Genomic_DNA"/>
</dbReference>
<comment type="similarity">
    <text evidence="1">Belongs to the myoviridae tail sheath protein family.</text>
</comment>
<dbReference type="PANTHER" id="PTHR35861">
    <property type="match status" value="1"/>
</dbReference>
<evidence type="ECO:0000259" key="2">
    <source>
        <dbReference type="Pfam" id="PF04984"/>
    </source>
</evidence>
<feature type="domain" description="Tail sheath protein C-terminal" evidence="3">
    <location>
        <begin position="271"/>
        <end position="372"/>
    </location>
</feature>
<evidence type="ECO:0000259" key="4">
    <source>
        <dbReference type="Pfam" id="PF22671"/>
    </source>
</evidence>
<dbReference type="InterPro" id="IPR052042">
    <property type="entry name" value="Tail_sheath_structural"/>
</dbReference>
<dbReference type="Pfam" id="PF04984">
    <property type="entry name" value="Phage_sheath_1"/>
    <property type="match status" value="1"/>
</dbReference>
<dbReference type="InterPro" id="IPR020287">
    <property type="entry name" value="Tail_sheath_C"/>
</dbReference>
<gene>
    <name evidence="5" type="ORF">DI623_03120</name>
</gene>
<dbReference type="AlphaFoldDB" id="A0A2W5AE40"/>
<accession>A0A2W5AE40</accession>
<name>A0A2W5AE40_9SPHN</name>
<evidence type="ECO:0000313" key="6">
    <source>
        <dbReference type="Proteomes" id="UP000249066"/>
    </source>
</evidence>
<dbReference type="InterPro" id="IPR035089">
    <property type="entry name" value="Phage_sheath_subtilisin"/>
</dbReference>
<sequence>MPIEHGIKILEPVTGARSITLVATAVIGLVATASDADAATFPLDKPVLVTDVRGAIAKAGAQGTLARALTEISNQCSPIIVVVRVAPGVADEDVTAEEATTANVVGDFTGAGYTGMQALLAAEAQTGVRPRILGAPGLDTQEVAVALEIVAKKLRGFAYTSCWGADTVAEAVTYRGEFSAREHMLIYPDFTGWPGKAVAIALGARAAIDQQVGWHKTLSNYALAGVTGLTADIDFDIRSSSNAAGLLNAAPVTTLVHMNGYRFWGNRTTSDEPLFAFESAVRTAQALQDSIADGLIWAVDKPLTVGLIRDIEETINASFRLLQAQGRIIGGSAWFDPALNTAVSLAAGQLTIDYDFTPCAPAELITLNQRITDRYYVGFADQV</sequence>
<dbReference type="Pfam" id="PF22671">
    <property type="entry name" value="Gp18_domIII_N"/>
    <property type="match status" value="1"/>
</dbReference>
<organism evidence="5 6">
    <name type="scientific">Sphingomonas sanxanigenens</name>
    <dbReference type="NCBI Taxonomy" id="397260"/>
    <lineage>
        <taxon>Bacteria</taxon>
        <taxon>Pseudomonadati</taxon>
        <taxon>Pseudomonadota</taxon>
        <taxon>Alphaproteobacteria</taxon>
        <taxon>Sphingomonadales</taxon>
        <taxon>Sphingomonadaceae</taxon>
        <taxon>Sphingomonas</taxon>
    </lineage>
</organism>
<feature type="domain" description="Tail sheath protein subtilisin-like" evidence="2">
    <location>
        <begin position="111"/>
        <end position="269"/>
    </location>
</feature>
<evidence type="ECO:0000259" key="3">
    <source>
        <dbReference type="Pfam" id="PF17482"/>
    </source>
</evidence>
<proteinExistence type="inferred from homology"/>